<keyword evidence="1" id="KW-1133">Transmembrane helix</keyword>
<dbReference type="Pfam" id="PF13306">
    <property type="entry name" value="LRR_5"/>
    <property type="match status" value="2"/>
</dbReference>
<evidence type="ECO:0008006" key="4">
    <source>
        <dbReference type="Google" id="ProtNLM"/>
    </source>
</evidence>
<sequence>MIILTRPNERILKKVENHEIKEDGSFDIPDDITAIDANAFSDCLDLQEINIPDNVLTIGDAAFEGCVKLKKVTLSNNLISIGNWAFADCESIEHIDIPDSAYIIGGYVFFGCRNLKSIKLPVVRSEELSEGTPGLALKRMLMNCSALKQIDIPHGVVSIGSRDFGGCSGLKQISIPESILNIAADAFLDSRVEMIIIDSSNEKERARIITLLPENLRNKVVIYSKKELIDLLEKQLSRIISAVETNPLFERMVLPPEIVARVNKFIGKNNLSYQNALAAIKRIRLPRIQDGEKGKRAYEEKIEKIINECITNGQTDESEKIINKCITNKQTDESYSFLLKALTATAAVGGLALGLAALITVLAAGAIPLATTFTVVGAACLGVAASTFFYHSYTAKEESIEVSCLNSL</sequence>
<dbReference type="SUPFAM" id="SSF52058">
    <property type="entry name" value="L domain-like"/>
    <property type="match status" value="1"/>
</dbReference>
<gene>
    <name evidence="2" type="ORF">Ldro_2067</name>
</gene>
<dbReference type="PATRIC" id="fig|1212489.4.peg.2184"/>
<dbReference type="InterPro" id="IPR026906">
    <property type="entry name" value="LRR_5"/>
</dbReference>
<dbReference type="InterPro" id="IPR032675">
    <property type="entry name" value="LRR_dom_sf"/>
</dbReference>
<dbReference type="EMBL" id="LNXY01000027">
    <property type="protein sequence ID" value="KTC85742.1"/>
    <property type="molecule type" value="Genomic_DNA"/>
</dbReference>
<dbReference type="PANTHER" id="PTHR45661:SF3">
    <property type="entry name" value="IG-LIKE DOMAIN-CONTAINING PROTEIN"/>
    <property type="match status" value="1"/>
</dbReference>
<dbReference type="Gene3D" id="3.80.10.10">
    <property type="entry name" value="Ribonuclease Inhibitor"/>
    <property type="match status" value="1"/>
</dbReference>
<feature type="transmembrane region" description="Helical" evidence="1">
    <location>
        <begin position="369"/>
        <end position="390"/>
    </location>
</feature>
<organism evidence="2 3">
    <name type="scientific">Legionella drozanskii LLAP-1</name>
    <dbReference type="NCBI Taxonomy" id="1212489"/>
    <lineage>
        <taxon>Bacteria</taxon>
        <taxon>Pseudomonadati</taxon>
        <taxon>Pseudomonadota</taxon>
        <taxon>Gammaproteobacteria</taxon>
        <taxon>Legionellales</taxon>
        <taxon>Legionellaceae</taxon>
        <taxon>Legionella</taxon>
    </lineage>
</organism>
<keyword evidence="1" id="KW-0812">Transmembrane</keyword>
<reference evidence="2 3" key="1">
    <citation type="submission" date="2015-11" db="EMBL/GenBank/DDBJ databases">
        <title>Genomic analysis of 38 Legionella species identifies large and diverse effector repertoires.</title>
        <authorList>
            <person name="Burstein D."/>
            <person name="Amaro F."/>
            <person name="Zusman T."/>
            <person name="Lifshitz Z."/>
            <person name="Cohen O."/>
            <person name="Gilbert J.A."/>
            <person name="Pupko T."/>
            <person name="Shuman H.A."/>
            <person name="Segal G."/>
        </authorList>
    </citation>
    <scope>NUCLEOTIDE SEQUENCE [LARGE SCALE GENOMIC DNA]</scope>
    <source>
        <strain evidence="2 3">ATCC 700990</strain>
    </source>
</reference>
<dbReference type="STRING" id="1212489.Ldro_2067"/>
<protein>
    <recommendedName>
        <fullName evidence="4">Leucine-rich repeat domain-containing protein</fullName>
    </recommendedName>
</protein>
<accession>A0A0W0SR10</accession>
<evidence type="ECO:0000256" key="1">
    <source>
        <dbReference type="SAM" id="Phobius"/>
    </source>
</evidence>
<proteinExistence type="predicted"/>
<name>A0A0W0SR10_9GAMM</name>
<dbReference type="Proteomes" id="UP000054736">
    <property type="component" value="Unassembled WGS sequence"/>
</dbReference>
<dbReference type="AlphaFoldDB" id="A0A0W0SR10"/>
<dbReference type="PANTHER" id="PTHR45661">
    <property type="entry name" value="SURFACE ANTIGEN"/>
    <property type="match status" value="1"/>
</dbReference>
<dbReference type="RefSeq" id="WP_058496353.1">
    <property type="nucleotide sequence ID" value="NZ_CAAAIU010000005.1"/>
</dbReference>
<feature type="transmembrane region" description="Helical" evidence="1">
    <location>
        <begin position="337"/>
        <end position="363"/>
    </location>
</feature>
<comment type="caution">
    <text evidence="2">The sequence shown here is derived from an EMBL/GenBank/DDBJ whole genome shotgun (WGS) entry which is preliminary data.</text>
</comment>
<dbReference type="OrthoDB" id="5636543at2"/>
<dbReference type="InterPro" id="IPR053139">
    <property type="entry name" value="Surface_bspA-like"/>
</dbReference>
<evidence type="ECO:0000313" key="3">
    <source>
        <dbReference type="Proteomes" id="UP000054736"/>
    </source>
</evidence>
<evidence type="ECO:0000313" key="2">
    <source>
        <dbReference type="EMBL" id="KTC85742.1"/>
    </source>
</evidence>
<keyword evidence="3" id="KW-1185">Reference proteome</keyword>
<keyword evidence="1" id="KW-0472">Membrane</keyword>